<evidence type="ECO:0000256" key="5">
    <source>
        <dbReference type="ARBA" id="ARBA00023101"/>
    </source>
</evidence>
<proteinExistence type="inferred from homology"/>
<evidence type="ECO:0000259" key="8">
    <source>
        <dbReference type="PROSITE" id="PS00498"/>
    </source>
</evidence>
<keyword evidence="5" id="KW-0470">Melanin biosynthesis</keyword>
<organism evidence="9 10">
    <name type="scientific">Huso huso</name>
    <name type="common">Beluga</name>
    <name type="synonym">Acipenser huso</name>
    <dbReference type="NCBI Taxonomy" id="61971"/>
    <lineage>
        <taxon>Eukaryota</taxon>
        <taxon>Metazoa</taxon>
        <taxon>Chordata</taxon>
        <taxon>Craniata</taxon>
        <taxon>Vertebrata</taxon>
        <taxon>Euteleostomi</taxon>
        <taxon>Actinopterygii</taxon>
        <taxon>Chondrostei</taxon>
        <taxon>Acipenseriformes</taxon>
        <taxon>Acipenseridae</taxon>
        <taxon>Huso</taxon>
    </lineage>
</organism>
<evidence type="ECO:0000313" key="9">
    <source>
        <dbReference type="EMBL" id="KAK6477835.1"/>
    </source>
</evidence>
<dbReference type="EMBL" id="JAHFZB010000020">
    <property type="protein sequence ID" value="KAK6477835.1"/>
    <property type="molecule type" value="Genomic_DNA"/>
</dbReference>
<dbReference type="InterPro" id="IPR050316">
    <property type="entry name" value="Tyrosinase/Hemocyanin"/>
</dbReference>
<comment type="caution">
    <text evidence="9">The sequence shown here is derived from an EMBL/GenBank/DDBJ whole genome shotgun (WGS) entry which is preliminary data.</text>
</comment>
<dbReference type="Pfam" id="PF00264">
    <property type="entry name" value="Tyrosinase"/>
    <property type="match status" value="1"/>
</dbReference>
<gene>
    <name evidence="9" type="ORF">HHUSO_G21455</name>
</gene>
<keyword evidence="3" id="KW-0479">Metal-binding</keyword>
<evidence type="ECO:0000256" key="2">
    <source>
        <dbReference type="ARBA" id="ARBA00009928"/>
    </source>
</evidence>
<protein>
    <submittedName>
        <fullName evidence="9">Tyrosinase-like</fullName>
    </submittedName>
</protein>
<dbReference type="Proteomes" id="UP001369086">
    <property type="component" value="Unassembled WGS sequence"/>
</dbReference>
<dbReference type="PRINTS" id="PR00092">
    <property type="entry name" value="TYROSINASE"/>
</dbReference>
<dbReference type="InterPro" id="IPR008922">
    <property type="entry name" value="Di-copper_centre_dom_sf"/>
</dbReference>
<evidence type="ECO:0000256" key="4">
    <source>
        <dbReference type="ARBA" id="ARBA00023008"/>
    </source>
</evidence>
<feature type="chain" id="PRO_5045751118" evidence="6">
    <location>
        <begin position="18"/>
        <end position="372"/>
    </location>
</feature>
<evidence type="ECO:0000256" key="1">
    <source>
        <dbReference type="ARBA" id="ARBA00004573"/>
    </source>
</evidence>
<evidence type="ECO:0000313" key="10">
    <source>
        <dbReference type="Proteomes" id="UP001369086"/>
    </source>
</evidence>
<dbReference type="InterPro" id="IPR002227">
    <property type="entry name" value="Tyrosinase_Cu-bd"/>
</dbReference>
<accession>A0ABR0Z045</accession>
<keyword evidence="6" id="KW-0732">Signal</keyword>
<comment type="similarity">
    <text evidence="2">Belongs to the tyrosinase family.</text>
</comment>
<sequence>MLQFVMLLLLPINSLDAHFPKPCTTDEALKTRTCCPEWEDSPCGVRAGRGECVSYNVSENANYVDYREQWPFHFYYSLCRCHGNFDGFDCGQCKHGFKGHHCNISYMTERKEIHSLTKEEKTKFFNYLEFSKTRISNKYSILTSNDTSKESTLKFINASLYDVYIWMHYYATKPLKGTGRNVAHQGPAFPFWHRMFLLSFEREVREMTNDDSFFIPYWNWTKSDHCDICNNDYFGESNATGLISDKSQFSKWKTICDKDNDSLGIICIQALKETSILRNPGGDPTYNTLPTSGDVQRTIEVSNYDMADYNRSVKHSFRNTLEGFDIPQDFRKLNSAMHNLVHNYFNGTMSDIPTSVNDPIFMVHHSFVDKYV</sequence>
<feature type="domain" description="Tyrosinase copper-binding" evidence="7">
    <location>
        <begin position="184"/>
        <end position="201"/>
    </location>
</feature>
<dbReference type="Gene3D" id="1.10.1280.10">
    <property type="entry name" value="Di-copper center containing domain from catechol oxidase"/>
    <property type="match status" value="1"/>
</dbReference>
<dbReference type="PANTHER" id="PTHR11474:SF126">
    <property type="entry name" value="TYROSINASE-LIKE PROTEIN TYR-1-RELATED"/>
    <property type="match status" value="1"/>
</dbReference>
<keyword evidence="4" id="KW-0186">Copper</keyword>
<dbReference type="PROSITE" id="PS00498">
    <property type="entry name" value="TYROSINASE_2"/>
    <property type="match status" value="1"/>
</dbReference>
<evidence type="ECO:0000256" key="3">
    <source>
        <dbReference type="ARBA" id="ARBA00022723"/>
    </source>
</evidence>
<dbReference type="PANTHER" id="PTHR11474">
    <property type="entry name" value="TYROSINASE FAMILY MEMBER"/>
    <property type="match status" value="1"/>
</dbReference>
<reference evidence="9 10" key="1">
    <citation type="submission" date="2021-05" db="EMBL/GenBank/DDBJ databases">
        <authorList>
            <person name="Zahm M."/>
            <person name="Klopp C."/>
            <person name="Cabau C."/>
            <person name="Kuhl H."/>
            <person name="Suciu R."/>
            <person name="Ciorpac M."/>
            <person name="Holostenco D."/>
            <person name="Gessner J."/>
            <person name="Wuertz S."/>
            <person name="Hohne C."/>
            <person name="Stock M."/>
            <person name="Gislard M."/>
            <person name="Lluch J."/>
            <person name="Milhes M."/>
            <person name="Lampietro C."/>
            <person name="Lopez Roques C."/>
            <person name="Donnadieu C."/>
            <person name="Du K."/>
            <person name="Schartl M."/>
            <person name="Guiguen Y."/>
        </authorList>
    </citation>
    <scope>NUCLEOTIDE SEQUENCE [LARGE SCALE GENOMIC DNA]</scope>
    <source>
        <strain evidence="9">Hh-F2</strain>
        <tissue evidence="9">Blood</tissue>
    </source>
</reference>
<name>A0ABR0Z045_HUSHU</name>
<feature type="domain" description="Tyrosinase copper-binding" evidence="8">
    <location>
        <begin position="358"/>
        <end position="369"/>
    </location>
</feature>
<dbReference type="PROSITE" id="PS00497">
    <property type="entry name" value="TYROSINASE_1"/>
    <property type="match status" value="1"/>
</dbReference>
<comment type="subcellular location">
    <subcellularLocation>
        <location evidence="1">Melanosome membrane</location>
        <topology evidence="1">Single-pass type I membrane protein</topology>
    </subcellularLocation>
</comment>
<feature type="signal peptide" evidence="6">
    <location>
        <begin position="1"/>
        <end position="17"/>
    </location>
</feature>
<evidence type="ECO:0000256" key="6">
    <source>
        <dbReference type="SAM" id="SignalP"/>
    </source>
</evidence>
<dbReference type="SUPFAM" id="SSF48056">
    <property type="entry name" value="Di-copper centre-containing domain"/>
    <property type="match status" value="1"/>
</dbReference>
<keyword evidence="10" id="KW-1185">Reference proteome</keyword>
<evidence type="ECO:0000259" key="7">
    <source>
        <dbReference type="PROSITE" id="PS00497"/>
    </source>
</evidence>